<reference evidence="2 3" key="1">
    <citation type="submission" date="2016-10" db="EMBL/GenBank/DDBJ databases">
        <authorList>
            <person name="de Groot N.N."/>
        </authorList>
    </citation>
    <scope>NUCLEOTIDE SEQUENCE [LARGE SCALE GENOMIC DNA]</scope>
    <source>
        <strain evidence="2 3">DSM 23995</strain>
    </source>
</reference>
<dbReference type="Proteomes" id="UP000199516">
    <property type="component" value="Unassembled WGS sequence"/>
</dbReference>
<accession>A0A1I1Z2Z7</accession>
<keyword evidence="3" id="KW-1185">Reference proteome</keyword>
<organism evidence="2 3">
    <name type="scientific">Alteribacillus iranensis</name>
    <dbReference type="NCBI Taxonomy" id="930128"/>
    <lineage>
        <taxon>Bacteria</taxon>
        <taxon>Bacillati</taxon>
        <taxon>Bacillota</taxon>
        <taxon>Bacilli</taxon>
        <taxon>Bacillales</taxon>
        <taxon>Bacillaceae</taxon>
        <taxon>Alteribacillus</taxon>
    </lineage>
</organism>
<evidence type="ECO:0000313" key="2">
    <source>
        <dbReference type="EMBL" id="SFE26196.1"/>
    </source>
</evidence>
<sequence>MNKKQRGQVKDTNYAMDVDRMISEGLAGGTVNLKYEEQQIDEARELDKEEPPNHN</sequence>
<evidence type="ECO:0000256" key="1">
    <source>
        <dbReference type="SAM" id="MobiDB-lite"/>
    </source>
</evidence>
<name>A0A1I1Z2Z7_9BACI</name>
<dbReference type="AlphaFoldDB" id="A0A1I1Z2Z7"/>
<protein>
    <submittedName>
        <fullName evidence="2">Uncharacterized protein</fullName>
    </submittedName>
</protein>
<dbReference type="EMBL" id="FONT01000001">
    <property type="protein sequence ID" value="SFE26196.1"/>
    <property type="molecule type" value="Genomic_DNA"/>
</dbReference>
<evidence type="ECO:0000313" key="3">
    <source>
        <dbReference type="Proteomes" id="UP000199516"/>
    </source>
</evidence>
<feature type="region of interest" description="Disordered" evidence="1">
    <location>
        <begin position="36"/>
        <end position="55"/>
    </location>
</feature>
<dbReference type="RefSeq" id="WP_177194628.1">
    <property type="nucleotide sequence ID" value="NZ_FONT01000001.1"/>
</dbReference>
<proteinExistence type="predicted"/>
<gene>
    <name evidence="2" type="ORF">SAMN05192532_10116</name>
</gene>